<dbReference type="InterPro" id="IPR036155">
    <property type="entry name" value="Crypto/Photolyase_N_sf"/>
</dbReference>
<evidence type="ECO:0000256" key="1">
    <source>
        <dbReference type="ARBA" id="ARBA00001974"/>
    </source>
</evidence>
<dbReference type="InterPro" id="IPR005101">
    <property type="entry name" value="Cryptochr/Photolyase_FAD-bd"/>
</dbReference>
<keyword evidence="10 14" id="KW-0456">Lyase</keyword>
<keyword evidence="8" id="KW-0238">DNA-binding</keyword>
<proteinExistence type="inferred from homology"/>
<keyword evidence="6" id="KW-0227">DNA damage</keyword>
<keyword evidence="9" id="KW-0234">DNA repair</keyword>
<dbReference type="PANTHER" id="PTHR10211:SF0">
    <property type="entry name" value="DEOXYRIBODIPYRIMIDINE PHOTO-LYASE"/>
    <property type="match status" value="1"/>
</dbReference>
<dbReference type="EMBL" id="CP000828">
    <property type="protein sequence ID" value="ABW25743.1"/>
    <property type="molecule type" value="Genomic_DNA"/>
</dbReference>
<comment type="cofactor">
    <cofactor evidence="1">
        <name>FAD</name>
        <dbReference type="ChEBI" id="CHEBI:57692"/>
    </cofactor>
</comment>
<accession>B0CEA9</accession>
<keyword evidence="15" id="KW-1185">Reference proteome</keyword>
<organism evidence="14 15">
    <name type="scientific">Acaryochloris marina (strain MBIC 11017)</name>
    <dbReference type="NCBI Taxonomy" id="329726"/>
    <lineage>
        <taxon>Bacteria</taxon>
        <taxon>Bacillati</taxon>
        <taxon>Cyanobacteriota</taxon>
        <taxon>Cyanophyceae</taxon>
        <taxon>Acaryochloridales</taxon>
        <taxon>Acaryochloridaceae</taxon>
        <taxon>Acaryochloris</taxon>
    </lineage>
</organism>
<dbReference type="Proteomes" id="UP000000268">
    <property type="component" value="Chromosome"/>
</dbReference>
<evidence type="ECO:0000256" key="4">
    <source>
        <dbReference type="ARBA" id="ARBA00014046"/>
    </source>
</evidence>
<feature type="domain" description="Photolyase/cryptochrome alpha/beta" evidence="13">
    <location>
        <begin position="23"/>
        <end position="151"/>
    </location>
</feature>
<keyword evidence="5" id="KW-0285">Flavoprotein</keyword>
<evidence type="ECO:0000259" key="13">
    <source>
        <dbReference type="PROSITE" id="PS51645"/>
    </source>
</evidence>
<dbReference type="EC" id="4.1.99.3" evidence="3"/>
<evidence type="ECO:0000256" key="10">
    <source>
        <dbReference type="ARBA" id="ARBA00023239"/>
    </source>
</evidence>
<dbReference type="Pfam" id="PF03441">
    <property type="entry name" value="FAD_binding_7"/>
    <property type="match status" value="1"/>
</dbReference>
<reference evidence="14 15" key="1">
    <citation type="journal article" date="2008" name="Proc. Natl. Acad. Sci. U.S.A.">
        <title>Niche adaptation and genome expansion in the chlorophyll d-producing cyanobacterium Acaryochloris marina.</title>
        <authorList>
            <person name="Swingley W.D."/>
            <person name="Chen M."/>
            <person name="Cheung P.C."/>
            <person name="Conrad A.L."/>
            <person name="Dejesa L.C."/>
            <person name="Hao J."/>
            <person name="Honchak B.M."/>
            <person name="Karbach L.E."/>
            <person name="Kurdoglu A."/>
            <person name="Lahiri S."/>
            <person name="Mastrian S.D."/>
            <person name="Miyashita H."/>
            <person name="Page L."/>
            <person name="Ramakrishna P."/>
            <person name="Satoh S."/>
            <person name="Sattley W.M."/>
            <person name="Shimada Y."/>
            <person name="Taylor H.L."/>
            <person name="Tomo T."/>
            <person name="Tsuchiya T."/>
            <person name="Wang Z.T."/>
            <person name="Raymond J."/>
            <person name="Mimuro M."/>
            <person name="Blankenship R.E."/>
            <person name="Touchman J.W."/>
        </authorList>
    </citation>
    <scope>NUCLEOTIDE SEQUENCE [LARGE SCALE GENOMIC DNA]</scope>
    <source>
        <strain evidence="15">MBIC 11017</strain>
    </source>
</reference>
<dbReference type="GO" id="GO:0003904">
    <property type="term" value="F:deoxyribodipyrimidine photo-lyase activity"/>
    <property type="evidence" value="ECO:0007669"/>
    <property type="project" value="UniProtKB-EC"/>
</dbReference>
<dbReference type="InterPro" id="IPR052219">
    <property type="entry name" value="Photolyase_Class-2"/>
</dbReference>
<evidence type="ECO:0000256" key="6">
    <source>
        <dbReference type="ARBA" id="ARBA00022763"/>
    </source>
</evidence>
<dbReference type="GO" id="GO:0000719">
    <property type="term" value="P:photoreactive repair"/>
    <property type="evidence" value="ECO:0007669"/>
    <property type="project" value="TreeGrafter"/>
</dbReference>
<evidence type="ECO:0000256" key="7">
    <source>
        <dbReference type="ARBA" id="ARBA00022827"/>
    </source>
</evidence>
<dbReference type="SUPFAM" id="SSF48173">
    <property type="entry name" value="Cryptochrome/photolyase FAD-binding domain"/>
    <property type="match status" value="1"/>
</dbReference>
<dbReference type="PROSITE" id="PS51645">
    <property type="entry name" value="PHR_CRY_ALPHA_BETA"/>
    <property type="match status" value="1"/>
</dbReference>
<dbReference type="HOGENOM" id="CLU_026342_2_0_3"/>
<sequence>MANSLIEEERIQILNKQDVQPGGYVLYWMQQSQRAEYNHALEYAIQRANDLQQPVVVCFGLMADYPGSNLRHYTFMLEGLQDTEQALIQRGIKFVMRYGNPDQIALELGKDASLVVCDRGYLRFQRQWRDNVAQNAPCQVVQVESEVVVPVETASVKADYAARTIRPRIHRHLDRFLVPFASTPVQHSSLHLDLKSLDLSNIEAVLAKLPLDCSVPPVSSLFQGGTTRAKEILEKFLQKSFAIYADHRNQPQTDDVSYMSQYLHFGQISPLYLALQIQSMGNVPRDNVDTYIEELIVRRELAMNFAYYTPDYDAYSCLPNWAKTTLDNHRHDPRTPCYSLEQLDESRTEDPYWNAAMREMKHTGYMHNYMRMYWGKKIIEWTETPELAFQTALDLNNKYFIDGRDANSYTGVAWVFGVHDRGWRERPIFGTVRYMAASGLKRKCDIDGYIKKVNQRVKALNPSLK</sequence>
<dbReference type="Pfam" id="PF00875">
    <property type="entry name" value="DNA_photolyase"/>
    <property type="match status" value="1"/>
</dbReference>
<evidence type="ECO:0000256" key="2">
    <source>
        <dbReference type="ARBA" id="ARBA00006409"/>
    </source>
</evidence>
<name>B0CEA9_ACAM1</name>
<dbReference type="Gene3D" id="1.10.579.10">
    <property type="entry name" value="DNA Cyclobutane Dipyrimidine Photolyase, subunit A, domain 3"/>
    <property type="match status" value="1"/>
</dbReference>
<dbReference type="AlphaFoldDB" id="B0CEA9"/>
<dbReference type="STRING" id="329726.AM1_0697"/>
<dbReference type="OrthoDB" id="9772484at2"/>
<dbReference type="FunFam" id="1.10.579.10:FF:000002">
    <property type="entry name" value="Deoxyribodipyrimidine photolyase"/>
    <property type="match status" value="1"/>
</dbReference>
<dbReference type="KEGG" id="amr:AM1_0697"/>
<evidence type="ECO:0000313" key="15">
    <source>
        <dbReference type="Proteomes" id="UP000000268"/>
    </source>
</evidence>
<dbReference type="eggNOG" id="COG0415">
    <property type="taxonomic scope" value="Bacteria"/>
</dbReference>
<keyword evidence="7" id="KW-0274">FAD</keyword>
<evidence type="ECO:0000256" key="12">
    <source>
        <dbReference type="ARBA" id="ARBA00033999"/>
    </source>
</evidence>
<evidence type="ECO:0000256" key="9">
    <source>
        <dbReference type="ARBA" id="ARBA00023204"/>
    </source>
</evidence>
<dbReference type="GO" id="GO:0003677">
    <property type="term" value="F:DNA binding"/>
    <property type="evidence" value="ECO:0007669"/>
    <property type="project" value="UniProtKB-KW"/>
</dbReference>
<protein>
    <recommendedName>
        <fullName evidence="4">Deoxyribodipyrimidine photo-lyase</fullName>
        <ecNumber evidence="3">4.1.99.3</ecNumber>
    </recommendedName>
    <alternativeName>
        <fullName evidence="11">DNA photolyase</fullName>
    </alternativeName>
</protein>
<dbReference type="RefSeq" id="WP_012161330.1">
    <property type="nucleotide sequence ID" value="NC_009925.1"/>
</dbReference>
<evidence type="ECO:0000256" key="3">
    <source>
        <dbReference type="ARBA" id="ARBA00013149"/>
    </source>
</evidence>
<dbReference type="SMR" id="B0CEA9"/>
<dbReference type="InterPro" id="IPR006050">
    <property type="entry name" value="DNA_photolyase_N"/>
</dbReference>
<evidence type="ECO:0000256" key="11">
    <source>
        <dbReference type="ARBA" id="ARBA00031671"/>
    </source>
</evidence>
<evidence type="ECO:0000256" key="5">
    <source>
        <dbReference type="ARBA" id="ARBA00022630"/>
    </source>
</evidence>
<gene>
    <name evidence="14" type="primary">phrB</name>
    <name evidence="14" type="ordered locus">AM1_0697</name>
</gene>
<comment type="similarity">
    <text evidence="2">Belongs to the DNA photolyase class-2 family.</text>
</comment>
<dbReference type="InterPro" id="IPR014729">
    <property type="entry name" value="Rossmann-like_a/b/a_fold"/>
</dbReference>
<dbReference type="PANTHER" id="PTHR10211">
    <property type="entry name" value="DEOXYRIBODIPYRIMIDINE PHOTOLYASE"/>
    <property type="match status" value="1"/>
</dbReference>
<dbReference type="Gene3D" id="1.25.40.80">
    <property type="match status" value="1"/>
</dbReference>
<comment type="catalytic activity">
    <reaction evidence="12">
        <text>cyclobutadipyrimidine (in DNA) = 2 pyrimidine residues (in DNA).</text>
        <dbReference type="EC" id="4.1.99.3"/>
    </reaction>
</comment>
<dbReference type="InterPro" id="IPR036134">
    <property type="entry name" value="Crypto/Photolyase_FAD-like_sf"/>
</dbReference>
<dbReference type="SUPFAM" id="SSF52425">
    <property type="entry name" value="Cryptochrome/photolyase, N-terminal domain"/>
    <property type="match status" value="1"/>
</dbReference>
<dbReference type="Gene3D" id="3.40.50.620">
    <property type="entry name" value="HUPs"/>
    <property type="match status" value="1"/>
</dbReference>
<evidence type="ECO:0000313" key="14">
    <source>
        <dbReference type="EMBL" id="ABW25743.1"/>
    </source>
</evidence>
<evidence type="ECO:0000256" key="8">
    <source>
        <dbReference type="ARBA" id="ARBA00023125"/>
    </source>
</evidence>